<name>A0A0A9EDP4_ARUDO</name>
<organism evidence="1">
    <name type="scientific">Arundo donax</name>
    <name type="common">Giant reed</name>
    <name type="synonym">Donax arundinaceus</name>
    <dbReference type="NCBI Taxonomy" id="35708"/>
    <lineage>
        <taxon>Eukaryota</taxon>
        <taxon>Viridiplantae</taxon>
        <taxon>Streptophyta</taxon>
        <taxon>Embryophyta</taxon>
        <taxon>Tracheophyta</taxon>
        <taxon>Spermatophyta</taxon>
        <taxon>Magnoliopsida</taxon>
        <taxon>Liliopsida</taxon>
        <taxon>Poales</taxon>
        <taxon>Poaceae</taxon>
        <taxon>PACMAD clade</taxon>
        <taxon>Arundinoideae</taxon>
        <taxon>Arundineae</taxon>
        <taxon>Arundo</taxon>
    </lineage>
</organism>
<evidence type="ECO:0000313" key="1">
    <source>
        <dbReference type="EMBL" id="JAD96010.1"/>
    </source>
</evidence>
<reference evidence="1" key="1">
    <citation type="submission" date="2014-09" db="EMBL/GenBank/DDBJ databases">
        <authorList>
            <person name="Magalhaes I.L.F."/>
            <person name="Oliveira U."/>
            <person name="Santos F.R."/>
            <person name="Vidigal T.H.D.A."/>
            <person name="Brescovit A.D."/>
            <person name="Santos A.J."/>
        </authorList>
    </citation>
    <scope>NUCLEOTIDE SEQUENCE</scope>
    <source>
        <tissue evidence="1">Shoot tissue taken approximately 20 cm above the soil surface</tissue>
    </source>
</reference>
<proteinExistence type="predicted"/>
<dbReference type="AlphaFoldDB" id="A0A0A9EDP4"/>
<accession>A0A0A9EDP4</accession>
<reference evidence="1" key="2">
    <citation type="journal article" date="2015" name="Data Brief">
        <title>Shoot transcriptome of the giant reed, Arundo donax.</title>
        <authorList>
            <person name="Barrero R.A."/>
            <person name="Guerrero F.D."/>
            <person name="Moolhuijzen P."/>
            <person name="Goolsby J.A."/>
            <person name="Tidwell J."/>
            <person name="Bellgard S.E."/>
            <person name="Bellgard M.I."/>
        </authorList>
    </citation>
    <scope>NUCLEOTIDE SEQUENCE</scope>
    <source>
        <tissue evidence="1">Shoot tissue taken approximately 20 cm above the soil surface</tissue>
    </source>
</reference>
<protein>
    <submittedName>
        <fullName evidence="1">TIL</fullName>
    </submittedName>
</protein>
<sequence>MLTSKEHYCRSHWYIYLSVVRVLSYMCFDKM</sequence>
<dbReference type="EMBL" id="GBRH01201885">
    <property type="protein sequence ID" value="JAD96010.1"/>
    <property type="molecule type" value="Transcribed_RNA"/>
</dbReference>